<gene>
    <name evidence="1" type="ORF">ISP13_13730</name>
</gene>
<protein>
    <submittedName>
        <fullName evidence="1">Uncharacterized protein</fullName>
    </submittedName>
</protein>
<keyword evidence="2" id="KW-1185">Reference proteome</keyword>
<reference evidence="1 2" key="1">
    <citation type="submission" date="2020-10" db="EMBL/GenBank/DDBJ databases">
        <title>Phylogeny of dyella-like bacteria.</title>
        <authorList>
            <person name="Fu J."/>
        </authorList>
    </citation>
    <scope>NUCLEOTIDE SEQUENCE [LARGE SCALE GENOMIC DNA]</scope>
    <source>
        <strain evidence="1 2">DHOB07</strain>
    </source>
</reference>
<organism evidence="1 2">
    <name type="scientific">Dyella lipolytica</name>
    <dbReference type="NCBI Taxonomy" id="1867835"/>
    <lineage>
        <taxon>Bacteria</taxon>
        <taxon>Pseudomonadati</taxon>
        <taxon>Pseudomonadota</taxon>
        <taxon>Gammaproteobacteria</taxon>
        <taxon>Lysobacterales</taxon>
        <taxon>Rhodanobacteraceae</taxon>
        <taxon>Dyella</taxon>
    </lineage>
</organism>
<dbReference type="RefSeq" id="WP_284402252.1">
    <property type="nucleotide sequence ID" value="NZ_BSNQ01000009.1"/>
</dbReference>
<dbReference type="EMBL" id="JADIKG010000012">
    <property type="protein sequence ID" value="MFK2874599.1"/>
    <property type="molecule type" value="Genomic_DNA"/>
</dbReference>
<proteinExistence type="predicted"/>
<accession>A0ABW8IXB8</accession>
<comment type="caution">
    <text evidence="1">The sequence shown here is derived from an EMBL/GenBank/DDBJ whole genome shotgun (WGS) entry which is preliminary data.</text>
</comment>
<dbReference type="Proteomes" id="UP001620405">
    <property type="component" value="Unassembled WGS sequence"/>
</dbReference>
<name>A0ABW8IXB8_9GAMM</name>
<evidence type="ECO:0000313" key="2">
    <source>
        <dbReference type="Proteomes" id="UP001620405"/>
    </source>
</evidence>
<evidence type="ECO:0000313" key="1">
    <source>
        <dbReference type="EMBL" id="MFK2874599.1"/>
    </source>
</evidence>
<sequence length="56" mass="6250">MSIVSSLDDVLSEPIDGYTRLPRHAPVTNKAVWLESLVMLSCTIGARPYYMPEKVV</sequence>